<evidence type="ECO:0000259" key="3">
    <source>
        <dbReference type="Pfam" id="PF02836"/>
    </source>
</evidence>
<dbReference type="AlphaFoldDB" id="A0A1F6FWQ0"/>
<sequence>MKATQKKIKIALFSTIPLILVALAVCGLSAVQNNKNVLPADNQSKATNIESETSPRPAGNDDKSAPKNNRSDNTVAVTNQDAAAKKIWHLKFVPADVGDQDLDMIAVAGFTVIATEDGVNDISPEEMRQTLDRVQAHNLKMIVDGGFSAGAWGYRDDGADPSDQKPVWQKEKMTKWLQTLKNHPAIYGWDISNEAGENLPNGDRFKISLTDLKEAKETVRAIDQNRPIVIRMHYWDEYDGDFGEKNPFAKDLADIVMLNLYSNYSADGTMPLLPEMIADSAQKLTDKILAVDPNIKIWLSLAAFADPPMFLKPTEKDLNRDLAVAVKIKKIDSLGFFGWGDREYPWSLPRDGENLSATITSFIKNNN</sequence>
<dbReference type="Proteomes" id="UP000177998">
    <property type="component" value="Unassembled WGS sequence"/>
</dbReference>
<comment type="caution">
    <text evidence="4">The sequence shown here is derived from an EMBL/GenBank/DDBJ whole genome shotgun (WGS) entry which is preliminary data.</text>
</comment>
<feature type="signal peptide" evidence="2">
    <location>
        <begin position="1"/>
        <end position="24"/>
    </location>
</feature>
<evidence type="ECO:0000313" key="5">
    <source>
        <dbReference type="Proteomes" id="UP000177998"/>
    </source>
</evidence>
<gene>
    <name evidence="4" type="ORF">A3H55_01760</name>
</gene>
<dbReference type="Gene3D" id="3.20.20.80">
    <property type="entry name" value="Glycosidases"/>
    <property type="match status" value="1"/>
</dbReference>
<dbReference type="Pfam" id="PF02836">
    <property type="entry name" value="Glyco_hydro_2_C"/>
    <property type="match status" value="1"/>
</dbReference>
<reference evidence="4 5" key="1">
    <citation type="journal article" date="2016" name="Nat. Commun.">
        <title>Thousands of microbial genomes shed light on interconnected biogeochemical processes in an aquifer system.</title>
        <authorList>
            <person name="Anantharaman K."/>
            <person name="Brown C.T."/>
            <person name="Hug L.A."/>
            <person name="Sharon I."/>
            <person name="Castelle C.J."/>
            <person name="Probst A.J."/>
            <person name="Thomas B.C."/>
            <person name="Singh A."/>
            <person name="Wilkins M.J."/>
            <person name="Karaoz U."/>
            <person name="Brodie E.L."/>
            <person name="Williams K.H."/>
            <person name="Hubbard S.S."/>
            <person name="Banfield J.F."/>
        </authorList>
    </citation>
    <scope>NUCLEOTIDE SEQUENCE [LARGE SCALE GENOMIC DNA]</scope>
</reference>
<evidence type="ECO:0000313" key="4">
    <source>
        <dbReference type="EMBL" id="OGG90265.1"/>
    </source>
</evidence>
<dbReference type="InterPro" id="IPR006103">
    <property type="entry name" value="Glyco_hydro_2_cat"/>
</dbReference>
<name>A0A1F6FWQ0_9BACT</name>
<dbReference type="SUPFAM" id="SSF51445">
    <property type="entry name" value="(Trans)glycosidases"/>
    <property type="match status" value="1"/>
</dbReference>
<feature type="region of interest" description="Disordered" evidence="1">
    <location>
        <begin position="42"/>
        <end position="74"/>
    </location>
</feature>
<dbReference type="GO" id="GO:0005975">
    <property type="term" value="P:carbohydrate metabolic process"/>
    <property type="evidence" value="ECO:0007669"/>
    <property type="project" value="InterPro"/>
</dbReference>
<proteinExistence type="predicted"/>
<accession>A0A1F6FWQ0</accession>
<feature type="domain" description="Glycoside hydrolase family 2 catalytic" evidence="3">
    <location>
        <begin position="107"/>
        <end position="282"/>
    </location>
</feature>
<keyword evidence="2" id="KW-0732">Signal</keyword>
<dbReference type="EMBL" id="MFMZ01000055">
    <property type="protein sequence ID" value="OGG90265.1"/>
    <property type="molecule type" value="Genomic_DNA"/>
</dbReference>
<feature type="chain" id="PRO_5009524441" description="Glycoside hydrolase family 2 catalytic domain-containing protein" evidence="2">
    <location>
        <begin position="25"/>
        <end position="367"/>
    </location>
</feature>
<evidence type="ECO:0000256" key="1">
    <source>
        <dbReference type="SAM" id="MobiDB-lite"/>
    </source>
</evidence>
<dbReference type="STRING" id="1798564.A3H55_01760"/>
<protein>
    <recommendedName>
        <fullName evidence="3">Glycoside hydrolase family 2 catalytic domain-containing protein</fullName>
    </recommendedName>
</protein>
<feature type="compositionally biased region" description="Polar residues" evidence="1">
    <location>
        <begin position="42"/>
        <end position="54"/>
    </location>
</feature>
<evidence type="ECO:0000256" key="2">
    <source>
        <dbReference type="SAM" id="SignalP"/>
    </source>
</evidence>
<dbReference type="InterPro" id="IPR017853">
    <property type="entry name" value="GH"/>
</dbReference>
<organism evidence="4 5">
    <name type="scientific">Candidatus Kuenenbacteria bacterium RIFCSPLOWO2_02_FULL_42_16</name>
    <dbReference type="NCBI Taxonomy" id="1798564"/>
    <lineage>
        <taxon>Bacteria</taxon>
        <taxon>Candidatus Kueneniibacteriota</taxon>
    </lineage>
</organism>
<dbReference type="GO" id="GO:0004553">
    <property type="term" value="F:hydrolase activity, hydrolyzing O-glycosyl compounds"/>
    <property type="evidence" value="ECO:0007669"/>
    <property type="project" value="InterPro"/>
</dbReference>